<accession>A0A9P0JJP4</accession>
<evidence type="ECO:0000256" key="15">
    <source>
        <dbReference type="ARBA" id="ARBA00023273"/>
    </source>
</evidence>
<evidence type="ECO:0000256" key="3">
    <source>
        <dbReference type="ARBA" id="ARBA00008077"/>
    </source>
</evidence>
<feature type="compositionally biased region" description="Basic and acidic residues" evidence="18">
    <location>
        <begin position="990"/>
        <end position="1008"/>
    </location>
</feature>
<dbReference type="SMART" id="SM00063">
    <property type="entry name" value="FRI"/>
    <property type="match status" value="1"/>
</dbReference>
<feature type="transmembrane region" description="Helical" evidence="19">
    <location>
        <begin position="451"/>
        <end position="472"/>
    </location>
</feature>
<keyword evidence="15" id="KW-0966">Cell projection</keyword>
<evidence type="ECO:0000256" key="11">
    <source>
        <dbReference type="ARBA" id="ARBA00023157"/>
    </source>
</evidence>
<evidence type="ECO:0000313" key="23">
    <source>
        <dbReference type="EMBL" id="CAH1954674.1"/>
    </source>
</evidence>
<keyword evidence="12" id="KW-0675">Receptor</keyword>
<dbReference type="PANTHER" id="PTHR11309">
    <property type="entry name" value="FRIZZLED"/>
    <property type="match status" value="1"/>
</dbReference>
<dbReference type="CDD" id="cd15030">
    <property type="entry name" value="7tmF_SMO_homolog"/>
    <property type="match status" value="1"/>
</dbReference>
<organism evidence="23 24">
    <name type="scientific">Acanthoscelides obtectus</name>
    <name type="common">Bean weevil</name>
    <name type="synonym">Bruchus obtectus</name>
    <dbReference type="NCBI Taxonomy" id="200917"/>
    <lineage>
        <taxon>Eukaryota</taxon>
        <taxon>Metazoa</taxon>
        <taxon>Ecdysozoa</taxon>
        <taxon>Arthropoda</taxon>
        <taxon>Hexapoda</taxon>
        <taxon>Insecta</taxon>
        <taxon>Pterygota</taxon>
        <taxon>Neoptera</taxon>
        <taxon>Endopterygota</taxon>
        <taxon>Coleoptera</taxon>
        <taxon>Polyphaga</taxon>
        <taxon>Cucujiformia</taxon>
        <taxon>Chrysomeloidea</taxon>
        <taxon>Chrysomelidae</taxon>
        <taxon>Bruchinae</taxon>
        <taxon>Bruchini</taxon>
        <taxon>Acanthoscelides</taxon>
    </lineage>
</organism>
<feature type="transmembrane region" description="Helical" evidence="19">
    <location>
        <begin position="234"/>
        <end position="255"/>
    </location>
</feature>
<evidence type="ECO:0000256" key="1">
    <source>
        <dbReference type="ARBA" id="ARBA00004138"/>
    </source>
</evidence>
<dbReference type="OrthoDB" id="10064659at2759"/>
<dbReference type="SMART" id="SM01330">
    <property type="entry name" value="Frizzled"/>
    <property type="match status" value="1"/>
</dbReference>
<dbReference type="InterPro" id="IPR017981">
    <property type="entry name" value="GPCR_2-like_7TM"/>
</dbReference>
<dbReference type="GO" id="GO:0005113">
    <property type="term" value="F:patched binding"/>
    <property type="evidence" value="ECO:0007669"/>
    <property type="project" value="TreeGrafter"/>
</dbReference>
<dbReference type="GO" id="GO:0030425">
    <property type="term" value="C:dendrite"/>
    <property type="evidence" value="ECO:0007669"/>
    <property type="project" value="TreeGrafter"/>
</dbReference>
<keyword evidence="11" id="KW-1015">Disulfide bond</keyword>
<dbReference type="PANTHER" id="PTHR11309:SF35">
    <property type="entry name" value="PROTEIN SMOOTHENED"/>
    <property type="match status" value="1"/>
</dbReference>
<evidence type="ECO:0000256" key="4">
    <source>
        <dbReference type="ARBA" id="ARBA00022473"/>
    </source>
</evidence>
<dbReference type="EMBL" id="CAKOFQ010006655">
    <property type="protein sequence ID" value="CAH1954674.1"/>
    <property type="molecule type" value="Genomic_DNA"/>
</dbReference>
<evidence type="ECO:0000313" key="24">
    <source>
        <dbReference type="Proteomes" id="UP001152888"/>
    </source>
</evidence>
<evidence type="ECO:0000256" key="13">
    <source>
        <dbReference type="ARBA" id="ARBA00023180"/>
    </source>
</evidence>
<dbReference type="GO" id="GO:0004930">
    <property type="term" value="F:G protein-coupled receptor activity"/>
    <property type="evidence" value="ECO:0007669"/>
    <property type="project" value="UniProtKB-KW"/>
</dbReference>
<dbReference type="GO" id="GO:0005886">
    <property type="term" value="C:plasma membrane"/>
    <property type="evidence" value="ECO:0007669"/>
    <property type="project" value="UniProtKB-SubCell"/>
</dbReference>
<gene>
    <name evidence="23" type="ORF">ACAOBT_LOCUS681</name>
</gene>
<comment type="similarity">
    <text evidence="3">Belongs to the G-protein coupled receptor Fz/Smo family.</text>
</comment>
<dbReference type="InterPro" id="IPR035683">
    <property type="entry name" value="SMO_7TM"/>
</dbReference>
<evidence type="ECO:0000256" key="6">
    <source>
        <dbReference type="ARBA" id="ARBA00022692"/>
    </source>
</evidence>
<feature type="compositionally biased region" description="Basic residues" evidence="18">
    <location>
        <begin position="675"/>
        <end position="695"/>
    </location>
</feature>
<protein>
    <recommendedName>
        <fullName evidence="16">Protein smoothened</fullName>
    </recommendedName>
</protein>
<dbReference type="GO" id="GO:0007417">
    <property type="term" value="P:central nervous system development"/>
    <property type="evidence" value="ECO:0007669"/>
    <property type="project" value="TreeGrafter"/>
</dbReference>
<feature type="domain" description="FZ" evidence="21">
    <location>
        <begin position="66"/>
        <end position="197"/>
    </location>
</feature>
<dbReference type="Pfam" id="PF01392">
    <property type="entry name" value="Fz"/>
    <property type="match status" value="1"/>
</dbReference>
<dbReference type="PROSITE" id="PS50038">
    <property type="entry name" value="FZ"/>
    <property type="match status" value="1"/>
</dbReference>
<dbReference type="InterPro" id="IPR036790">
    <property type="entry name" value="Frizzled_dom_sf"/>
</dbReference>
<evidence type="ECO:0000256" key="2">
    <source>
        <dbReference type="ARBA" id="ARBA00004651"/>
    </source>
</evidence>
<proteinExistence type="inferred from homology"/>
<feature type="compositionally biased region" description="Polar residues" evidence="18">
    <location>
        <begin position="880"/>
        <end position="914"/>
    </location>
</feature>
<feature type="transmembrane region" description="Helical" evidence="19">
    <location>
        <begin position="317"/>
        <end position="342"/>
    </location>
</feature>
<feature type="compositionally biased region" description="Basic residues" evidence="18">
    <location>
        <begin position="847"/>
        <end position="861"/>
    </location>
</feature>
<dbReference type="GO" id="GO:0007389">
    <property type="term" value="P:pattern specification process"/>
    <property type="evidence" value="ECO:0007669"/>
    <property type="project" value="TreeGrafter"/>
</dbReference>
<feature type="compositionally biased region" description="Basic and acidic residues" evidence="18">
    <location>
        <begin position="952"/>
        <end position="966"/>
    </location>
</feature>
<keyword evidence="4" id="KW-0217">Developmental protein</keyword>
<comment type="caution">
    <text evidence="17">Lacks conserved residue(s) required for the propagation of feature annotation.</text>
</comment>
<feature type="compositionally biased region" description="Basic and acidic residues" evidence="18">
    <location>
        <begin position="918"/>
        <end position="932"/>
    </location>
</feature>
<dbReference type="Proteomes" id="UP001152888">
    <property type="component" value="Unassembled WGS sequence"/>
</dbReference>
<dbReference type="GO" id="GO:0071679">
    <property type="term" value="P:commissural neuron axon guidance"/>
    <property type="evidence" value="ECO:0007669"/>
    <property type="project" value="TreeGrafter"/>
</dbReference>
<dbReference type="GO" id="GO:0005929">
    <property type="term" value="C:cilium"/>
    <property type="evidence" value="ECO:0007669"/>
    <property type="project" value="UniProtKB-SubCell"/>
</dbReference>
<evidence type="ECO:0000256" key="8">
    <source>
        <dbReference type="ARBA" id="ARBA00022989"/>
    </source>
</evidence>
<dbReference type="AlphaFoldDB" id="A0A9P0JJP4"/>
<evidence type="ECO:0000256" key="17">
    <source>
        <dbReference type="PROSITE-ProRule" id="PRU00090"/>
    </source>
</evidence>
<evidence type="ECO:0000256" key="18">
    <source>
        <dbReference type="SAM" id="MobiDB-lite"/>
    </source>
</evidence>
<evidence type="ECO:0000256" key="10">
    <source>
        <dbReference type="ARBA" id="ARBA00023136"/>
    </source>
</evidence>
<reference evidence="23" key="1">
    <citation type="submission" date="2022-03" db="EMBL/GenBank/DDBJ databases">
        <authorList>
            <person name="Sayadi A."/>
        </authorList>
    </citation>
    <scope>NUCLEOTIDE SEQUENCE</scope>
</reference>
<keyword evidence="13" id="KW-0325">Glycoprotein</keyword>
<feature type="transmembrane region" description="Helical" evidence="19">
    <location>
        <begin position="407"/>
        <end position="430"/>
    </location>
</feature>
<evidence type="ECO:0000256" key="20">
    <source>
        <dbReference type="SAM" id="SignalP"/>
    </source>
</evidence>
<feature type="transmembrane region" description="Helical" evidence="19">
    <location>
        <begin position="267"/>
        <end position="284"/>
    </location>
</feature>
<keyword evidence="5" id="KW-1003">Cell membrane</keyword>
<feature type="compositionally biased region" description="Basic and acidic residues" evidence="18">
    <location>
        <begin position="823"/>
        <end position="846"/>
    </location>
</feature>
<evidence type="ECO:0000256" key="7">
    <source>
        <dbReference type="ARBA" id="ARBA00022729"/>
    </source>
</evidence>
<dbReference type="GO" id="GO:0009888">
    <property type="term" value="P:tissue development"/>
    <property type="evidence" value="ECO:0007669"/>
    <property type="project" value="UniProtKB-ARBA"/>
</dbReference>
<dbReference type="InterPro" id="IPR015526">
    <property type="entry name" value="Frizzled/SFRP"/>
</dbReference>
<dbReference type="CDD" id="cd07451">
    <property type="entry name" value="CRD_SMO"/>
    <property type="match status" value="1"/>
</dbReference>
<dbReference type="InterPro" id="IPR041771">
    <property type="entry name" value="SMO_CRD"/>
</dbReference>
<keyword evidence="8 19" id="KW-1133">Transmembrane helix</keyword>
<keyword evidence="7 20" id="KW-0732">Signal</keyword>
<feature type="region of interest" description="Disordered" evidence="18">
    <location>
        <begin position="823"/>
        <end position="1008"/>
    </location>
</feature>
<dbReference type="GO" id="GO:0007224">
    <property type="term" value="P:smoothened signaling pathway"/>
    <property type="evidence" value="ECO:0007669"/>
    <property type="project" value="TreeGrafter"/>
</dbReference>
<keyword evidence="6 19" id="KW-0812">Transmembrane</keyword>
<dbReference type="Gene3D" id="1.10.2000.10">
    <property type="entry name" value="Frizzled cysteine-rich domain"/>
    <property type="match status" value="1"/>
</dbReference>
<evidence type="ECO:0000256" key="16">
    <source>
        <dbReference type="ARBA" id="ARBA00035037"/>
    </source>
</evidence>
<dbReference type="SUPFAM" id="SSF63501">
    <property type="entry name" value="Frizzled cysteine-rich domain"/>
    <property type="match status" value="1"/>
</dbReference>
<evidence type="ECO:0000256" key="12">
    <source>
        <dbReference type="ARBA" id="ARBA00023170"/>
    </source>
</evidence>
<feature type="domain" description="G-protein coupled receptors family 2 profile 2" evidence="22">
    <location>
        <begin position="232"/>
        <end position="496"/>
    </location>
</feature>
<dbReference type="InterPro" id="IPR020067">
    <property type="entry name" value="Frizzled_dom"/>
</dbReference>
<evidence type="ECO:0000256" key="19">
    <source>
        <dbReference type="SAM" id="Phobius"/>
    </source>
</evidence>
<keyword evidence="9" id="KW-0297">G-protein coupled receptor</keyword>
<sequence>MRPLSILIIHLQIVYCGIVLPQNETSPQSYYDSFRGDSIPHIRHRELKKPKDTNAMYLDDFRDYCQRPAKCEMLNYTTCMGAKLPYHSTTLDLTDLKSQDAVQEKLQLYQYLHFIPNCWAVIQPFLCALYMPKCEKGKVDLPSREMCRITLEPCKILYNSSLFPEFLNCEDERLFPPRCKNDIQEMKFNTTGYCMDLLVKTDKPDWWYPDINGCGLKCKDSLYTENEHYQIHKLIAYCTLLCVLLNLFAVFTFIIDWRTGNKYPALAIFYVNLCFCISYGGWLVQFLGADTREDVVCKKDGTIRKSEPSATENLSCVIVFVMVYYFAIAGMVWFVIFSYCWYMSSLQALGKIQERVDRKRAYFHLVAWSFPLIMTITTMAIGEIDGDFVTGICFVGVISKAARTGLLLAPLAATMIVSAYIIARGLLLLIKVKAESEEIISEHSSRKIRSNIVRMGVFATFMTIFCFITFGYHHYLFQNTELWQNSLRSYILCKLTNLGFDSSHCKQDSRPSVAMLQLQLLALFGIGLSMASWVWCDSTLHTWGRYIRRKFNCEVEEPMKLPKHKIIAQAFAKRKKFNEGGQISILCQNHTDPVGLHFELNSVASNELSTTWAANLARFVNRRGAVPNEIANSISSNNQSLDSEVSLNVRHVSIESRRNSGDSQLSVQIAELKATRKVKSRRHRTTHKRYCRRNSRNLGNSTSKLSKSTTKRDSSTSLDSHMQLINALTHTGDIKSFAPNLNRRVANAGLDGQHIQQLLSNGKLVIPRATSCNGKTYGSEDENVSVTYSESTINMKVQNNLDLNDELVMKSLKQGLKIEHLDSSSCEDSKDYDQEKKTKSGRESHSSRRSKRSKMSRKKYTSKSSGSNSDSSSCPEIKQLVQSSLNSGVSTEKTRQGSRQSKMSNDVAIQTNATDMDIEMKSLNRSTEDEKKPKSKKMKTKENKKYRSSSKYLEDKMRQSKEKYREYGSSQERQSLYKDKTYSDMSDEELINKKEKNKASIKKSKEMF</sequence>
<evidence type="ECO:0000256" key="9">
    <source>
        <dbReference type="ARBA" id="ARBA00023040"/>
    </source>
</evidence>
<feature type="chain" id="PRO_5040407922" description="Protein smoothened" evidence="20">
    <location>
        <begin position="17"/>
        <end position="1008"/>
    </location>
</feature>
<keyword evidence="14" id="KW-0807">Transducer</keyword>
<dbReference type="Pfam" id="PF01534">
    <property type="entry name" value="Frizzled"/>
    <property type="match status" value="1"/>
</dbReference>
<dbReference type="PRINTS" id="PR00489">
    <property type="entry name" value="FRIZZLED"/>
</dbReference>
<feature type="compositionally biased region" description="Low complexity" evidence="18">
    <location>
        <begin position="862"/>
        <end position="873"/>
    </location>
</feature>
<evidence type="ECO:0000256" key="5">
    <source>
        <dbReference type="ARBA" id="ARBA00022475"/>
    </source>
</evidence>
<evidence type="ECO:0000259" key="21">
    <source>
        <dbReference type="PROSITE" id="PS50038"/>
    </source>
</evidence>
<dbReference type="PROSITE" id="PS50261">
    <property type="entry name" value="G_PROTEIN_RECEP_F2_4"/>
    <property type="match status" value="1"/>
</dbReference>
<evidence type="ECO:0000259" key="22">
    <source>
        <dbReference type="PROSITE" id="PS50261"/>
    </source>
</evidence>
<feature type="region of interest" description="Disordered" evidence="18">
    <location>
        <begin position="675"/>
        <end position="718"/>
    </location>
</feature>
<keyword evidence="24" id="KW-1185">Reference proteome</keyword>
<dbReference type="Gene3D" id="1.20.1070.10">
    <property type="entry name" value="Rhodopsin 7-helix transmembrane proteins"/>
    <property type="match status" value="1"/>
</dbReference>
<comment type="caution">
    <text evidence="23">The sequence shown here is derived from an EMBL/GenBank/DDBJ whole genome shotgun (WGS) entry which is preliminary data.</text>
</comment>
<feature type="transmembrane region" description="Helical" evidence="19">
    <location>
        <begin position="362"/>
        <end position="381"/>
    </location>
</feature>
<keyword evidence="10 19" id="KW-0472">Membrane</keyword>
<evidence type="ECO:0000256" key="14">
    <source>
        <dbReference type="ARBA" id="ARBA00023224"/>
    </source>
</evidence>
<feature type="signal peptide" evidence="20">
    <location>
        <begin position="1"/>
        <end position="16"/>
    </location>
</feature>
<name>A0A9P0JJP4_ACAOB</name>
<comment type="subcellular location">
    <subcellularLocation>
        <location evidence="2">Cell membrane</location>
        <topology evidence="2">Multi-pass membrane protein</topology>
    </subcellularLocation>
    <subcellularLocation>
        <location evidence="1">Cell projection</location>
        <location evidence="1">Cilium</location>
    </subcellularLocation>
</comment>
<dbReference type="InterPro" id="IPR000539">
    <property type="entry name" value="Frizzled/Smoothened_7TM"/>
</dbReference>